<evidence type="ECO:0000313" key="2">
    <source>
        <dbReference type="Proteomes" id="UP001055057"/>
    </source>
</evidence>
<gene>
    <name evidence="1" type="ORF">MPOCJGCO_4832</name>
</gene>
<name>A0ABQ4U5H8_9HYPH</name>
<dbReference type="Proteomes" id="UP001055057">
    <property type="component" value="Unassembled WGS sequence"/>
</dbReference>
<accession>A0ABQ4U5H8</accession>
<protein>
    <submittedName>
        <fullName evidence="1">Uncharacterized protein</fullName>
    </submittedName>
</protein>
<evidence type="ECO:0000313" key="1">
    <source>
        <dbReference type="EMBL" id="GJE62698.1"/>
    </source>
</evidence>
<reference evidence="1" key="2">
    <citation type="submission" date="2021-08" db="EMBL/GenBank/DDBJ databases">
        <authorList>
            <person name="Tani A."/>
            <person name="Ola A."/>
            <person name="Ogura Y."/>
            <person name="Katsura K."/>
            <person name="Hayashi T."/>
        </authorList>
    </citation>
    <scope>NUCLEOTIDE SEQUENCE</scope>
    <source>
        <strain evidence="1">DSM 23632</strain>
    </source>
</reference>
<proteinExistence type="predicted"/>
<keyword evidence="2" id="KW-1185">Reference proteome</keyword>
<dbReference type="EMBL" id="BPRB01000379">
    <property type="protein sequence ID" value="GJE62698.1"/>
    <property type="molecule type" value="Genomic_DNA"/>
</dbReference>
<organism evidence="1 2">
    <name type="scientific">Methylobacterium trifolii</name>
    <dbReference type="NCBI Taxonomy" id="1003092"/>
    <lineage>
        <taxon>Bacteria</taxon>
        <taxon>Pseudomonadati</taxon>
        <taxon>Pseudomonadota</taxon>
        <taxon>Alphaproteobacteria</taxon>
        <taxon>Hyphomicrobiales</taxon>
        <taxon>Methylobacteriaceae</taxon>
        <taxon>Methylobacterium</taxon>
    </lineage>
</organism>
<sequence length="106" mass="11653">MPITPKLDIRATTKLDARTLPTPAPRPDVAKKTSIAWAFHMPRSMPDWVESFLTTVASPSCISICCADSLRATATIPNRAKTGTMIRTVMTILVAVPFVARDRQWA</sequence>
<reference evidence="1" key="1">
    <citation type="journal article" date="2021" name="Front. Microbiol.">
        <title>Comprehensive Comparative Genomics and Phenotyping of Methylobacterium Species.</title>
        <authorList>
            <person name="Alessa O."/>
            <person name="Ogura Y."/>
            <person name="Fujitani Y."/>
            <person name="Takami H."/>
            <person name="Hayashi T."/>
            <person name="Sahin N."/>
            <person name="Tani A."/>
        </authorList>
    </citation>
    <scope>NUCLEOTIDE SEQUENCE</scope>
    <source>
        <strain evidence="1">DSM 23632</strain>
    </source>
</reference>
<comment type="caution">
    <text evidence="1">The sequence shown here is derived from an EMBL/GenBank/DDBJ whole genome shotgun (WGS) entry which is preliminary data.</text>
</comment>